<dbReference type="InterPro" id="IPR012318">
    <property type="entry name" value="HTH_CRP"/>
</dbReference>
<feature type="domain" description="Cyclic nucleotide-binding" evidence="4">
    <location>
        <begin position="13"/>
        <end position="116"/>
    </location>
</feature>
<keyword evidence="2" id="KW-0238">DNA-binding</keyword>
<dbReference type="PANTHER" id="PTHR24567:SF28">
    <property type="entry name" value="LISTERIOLYSIN REGULATORY PROTEIN"/>
    <property type="match status" value="1"/>
</dbReference>
<feature type="domain" description="HTH crp-type" evidence="5">
    <location>
        <begin position="130"/>
        <end position="197"/>
    </location>
</feature>
<protein>
    <submittedName>
        <fullName evidence="6">CRP-like cAMP-binding protein</fullName>
    </submittedName>
</protein>
<keyword evidence="3" id="KW-0804">Transcription</keyword>
<organism evidence="6 7">
    <name type="scientific">Chryseobacterium lathyri</name>
    <dbReference type="NCBI Taxonomy" id="395933"/>
    <lineage>
        <taxon>Bacteria</taxon>
        <taxon>Pseudomonadati</taxon>
        <taxon>Bacteroidota</taxon>
        <taxon>Flavobacteriia</taxon>
        <taxon>Flavobacteriales</taxon>
        <taxon>Weeksellaceae</taxon>
        <taxon>Chryseobacterium group</taxon>
        <taxon>Chryseobacterium</taxon>
    </lineage>
</organism>
<dbReference type="PANTHER" id="PTHR24567">
    <property type="entry name" value="CRP FAMILY TRANSCRIPTIONAL REGULATORY PROTEIN"/>
    <property type="match status" value="1"/>
</dbReference>
<dbReference type="InterPro" id="IPR050397">
    <property type="entry name" value="Env_Response_Regulators"/>
</dbReference>
<dbReference type="SUPFAM" id="SSF46785">
    <property type="entry name" value="Winged helix' DNA-binding domain"/>
    <property type="match status" value="1"/>
</dbReference>
<accession>A0ABT9SJU1</accession>
<dbReference type="Proteomes" id="UP001235513">
    <property type="component" value="Unassembled WGS sequence"/>
</dbReference>
<dbReference type="Gene3D" id="2.60.120.10">
    <property type="entry name" value="Jelly Rolls"/>
    <property type="match status" value="1"/>
</dbReference>
<evidence type="ECO:0000259" key="4">
    <source>
        <dbReference type="PROSITE" id="PS50042"/>
    </source>
</evidence>
<dbReference type="PROSITE" id="PS50042">
    <property type="entry name" value="CNMP_BINDING_3"/>
    <property type="match status" value="1"/>
</dbReference>
<dbReference type="Pfam" id="PF00027">
    <property type="entry name" value="cNMP_binding"/>
    <property type="match status" value="1"/>
</dbReference>
<dbReference type="InterPro" id="IPR036390">
    <property type="entry name" value="WH_DNA-bd_sf"/>
</dbReference>
<gene>
    <name evidence="6" type="ORF">J2T04_001569</name>
</gene>
<dbReference type="InterPro" id="IPR018490">
    <property type="entry name" value="cNMP-bd_dom_sf"/>
</dbReference>
<comment type="caution">
    <text evidence="6">The sequence shown here is derived from an EMBL/GenBank/DDBJ whole genome shotgun (WGS) entry which is preliminary data.</text>
</comment>
<sequence>MIIEDLLISFGAETKEYKTEDIIFREGEFSMFYYQVEEGQVKLNNYTESGKEFIQNIFSSGQSFGESLLFVDRPYPMNAIAMVDSIILRLPKSRFMDLIHKNQEVSLDVYKCLAERMYYRYMMLYNLSVQKPVLKLKQLLDYLKSYYEDKSPYSFQVPMTRQQLASLTGLRVETVIRAIKSMEKDKILKIENRKIMY</sequence>
<evidence type="ECO:0000256" key="2">
    <source>
        <dbReference type="ARBA" id="ARBA00023125"/>
    </source>
</evidence>
<evidence type="ECO:0000313" key="6">
    <source>
        <dbReference type="EMBL" id="MDP9959690.1"/>
    </source>
</evidence>
<evidence type="ECO:0000256" key="1">
    <source>
        <dbReference type="ARBA" id="ARBA00023015"/>
    </source>
</evidence>
<keyword evidence="1" id="KW-0805">Transcription regulation</keyword>
<dbReference type="PRINTS" id="PR00034">
    <property type="entry name" value="HTHCRP"/>
</dbReference>
<name>A0ABT9SJU1_9FLAO</name>
<dbReference type="EMBL" id="JAUSRL010000002">
    <property type="protein sequence ID" value="MDP9959690.1"/>
    <property type="molecule type" value="Genomic_DNA"/>
</dbReference>
<reference evidence="6 7" key="1">
    <citation type="submission" date="2023-07" db="EMBL/GenBank/DDBJ databases">
        <title>Sorghum-associated microbial communities from plants grown in Nebraska, USA.</title>
        <authorList>
            <person name="Schachtman D."/>
        </authorList>
    </citation>
    <scope>NUCLEOTIDE SEQUENCE [LARGE SCALE GENOMIC DNA]</scope>
    <source>
        <strain evidence="6 7">CC351</strain>
    </source>
</reference>
<evidence type="ECO:0000256" key="3">
    <source>
        <dbReference type="ARBA" id="ARBA00023163"/>
    </source>
</evidence>
<proteinExistence type="predicted"/>
<dbReference type="CDD" id="cd00038">
    <property type="entry name" value="CAP_ED"/>
    <property type="match status" value="1"/>
</dbReference>
<dbReference type="Pfam" id="PF13545">
    <property type="entry name" value="HTH_Crp_2"/>
    <property type="match status" value="1"/>
</dbReference>
<dbReference type="RefSeq" id="WP_306842595.1">
    <property type="nucleotide sequence ID" value="NZ_JAUSRL010000002.1"/>
</dbReference>
<dbReference type="SMART" id="SM00100">
    <property type="entry name" value="cNMP"/>
    <property type="match status" value="1"/>
</dbReference>
<evidence type="ECO:0000259" key="5">
    <source>
        <dbReference type="PROSITE" id="PS51063"/>
    </source>
</evidence>
<dbReference type="SUPFAM" id="SSF51206">
    <property type="entry name" value="cAMP-binding domain-like"/>
    <property type="match status" value="1"/>
</dbReference>
<dbReference type="InterPro" id="IPR014710">
    <property type="entry name" value="RmlC-like_jellyroll"/>
</dbReference>
<dbReference type="SMART" id="SM00419">
    <property type="entry name" value="HTH_CRP"/>
    <property type="match status" value="1"/>
</dbReference>
<dbReference type="PROSITE" id="PS51063">
    <property type="entry name" value="HTH_CRP_2"/>
    <property type="match status" value="1"/>
</dbReference>
<keyword evidence="7" id="KW-1185">Reference proteome</keyword>
<evidence type="ECO:0000313" key="7">
    <source>
        <dbReference type="Proteomes" id="UP001235513"/>
    </source>
</evidence>
<dbReference type="InterPro" id="IPR000595">
    <property type="entry name" value="cNMP-bd_dom"/>
</dbReference>